<dbReference type="Proteomes" id="UP000286482">
    <property type="component" value="Unassembled WGS sequence"/>
</dbReference>
<protein>
    <submittedName>
        <fullName evidence="2">Uncharacterized protein</fullName>
    </submittedName>
</protein>
<dbReference type="OrthoDB" id="5811212at2"/>
<name>A0A420EGM8_9ALTE</name>
<comment type="caution">
    <text evidence="2">The sequence shown here is derived from an EMBL/GenBank/DDBJ whole genome shotgun (WGS) entry which is preliminary data.</text>
</comment>
<evidence type="ECO:0000313" key="2">
    <source>
        <dbReference type="EMBL" id="RKF19865.1"/>
    </source>
</evidence>
<sequence>MKRTLLYALPLVISFNTAAQVCTTQLVKAHWKPLLNASLNYSEELDKGPEAVTQKVYQAWLASADKAALEVASVIQADSIVSYSRTYSRKAAPFELNDETRPKVELSSDMDFNYYLKFSQGTEAPVLLTPAFNIETSKRIATVLGCTFDESTQQIQAQYLGTWATAWSAYTLGAKEAEAAELSKYLLAYSKEWDKFYYEARYQYPWEKMFTSYIYRDQLSSTTFAAPPNKQLFLLRPWAVLEYVDGAADGSQFKAALSLEWFGINLWQGCFGSNVACGASLISTYSDRAGLDDFGHGLMLHVSNKYSFGATFRDGETGIFVTADLLKAITDKKSEVKSWEKRVDEVFAKIKAP</sequence>
<evidence type="ECO:0000256" key="1">
    <source>
        <dbReference type="SAM" id="SignalP"/>
    </source>
</evidence>
<keyword evidence="3" id="KW-1185">Reference proteome</keyword>
<proteinExistence type="predicted"/>
<dbReference type="RefSeq" id="WP_120353870.1">
    <property type="nucleotide sequence ID" value="NZ_RAQO01000004.1"/>
</dbReference>
<feature type="chain" id="PRO_5019414013" evidence="1">
    <location>
        <begin position="20"/>
        <end position="353"/>
    </location>
</feature>
<accession>A0A420EGM8</accession>
<gene>
    <name evidence="2" type="ORF">DBZ36_05245</name>
</gene>
<reference evidence="2 3" key="1">
    <citation type="submission" date="2018-09" db="EMBL/GenBank/DDBJ databases">
        <authorList>
            <person name="Wang Z."/>
        </authorList>
    </citation>
    <scope>NUCLEOTIDE SEQUENCE [LARGE SCALE GENOMIC DNA]</scope>
    <source>
        <strain evidence="2 3">ALS 81</strain>
    </source>
</reference>
<feature type="signal peptide" evidence="1">
    <location>
        <begin position="1"/>
        <end position="19"/>
    </location>
</feature>
<dbReference type="EMBL" id="RAQO01000004">
    <property type="protein sequence ID" value="RKF19865.1"/>
    <property type="molecule type" value="Genomic_DNA"/>
</dbReference>
<keyword evidence="1" id="KW-0732">Signal</keyword>
<dbReference type="AlphaFoldDB" id="A0A420EGM8"/>
<evidence type="ECO:0000313" key="3">
    <source>
        <dbReference type="Proteomes" id="UP000286482"/>
    </source>
</evidence>
<organism evidence="2 3">
    <name type="scientific">Alginatibacterium sediminis</name>
    <dbReference type="NCBI Taxonomy" id="2164068"/>
    <lineage>
        <taxon>Bacteria</taxon>
        <taxon>Pseudomonadati</taxon>
        <taxon>Pseudomonadota</taxon>
        <taxon>Gammaproteobacteria</taxon>
        <taxon>Alteromonadales</taxon>
        <taxon>Alteromonadaceae</taxon>
        <taxon>Alginatibacterium</taxon>
    </lineage>
</organism>